<keyword evidence="3" id="KW-0233">DNA recombination</keyword>
<name>A0A1H5V0W4_9RHOO</name>
<dbReference type="InterPro" id="IPR002104">
    <property type="entry name" value="Integrase_catalytic"/>
</dbReference>
<dbReference type="SUPFAM" id="SSF56349">
    <property type="entry name" value="DNA breaking-rejoining enzymes"/>
    <property type="match status" value="1"/>
</dbReference>
<dbReference type="RefSeq" id="WP_075148765.1">
    <property type="nucleotide sequence ID" value="NZ_CP018839.1"/>
</dbReference>
<evidence type="ECO:0000256" key="3">
    <source>
        <dbReference type="ARBA" id="ARBA00023172"/>
    </source>
</evidence>
<dbReference type="CDD" id="cd01188">
    <property type="entry name" value="INT_RitA_C_like"/>
    <property type="match status" value="1"/>
</dbReference>
<dbReference type="GO" id="GO:0003677">
    <property type="term" value="F:DNA binding"/>
    <property type="evidence" value="ECO:0007669"/>
    <property type="project" value="UniProtKB-UniRule"/>
</dbReference>
<dbReference type="STRING" id="96773.Tchl_2578"/>
<proteinExistence type="predicted"/>
<evidence type="ECO:0000313" key="4">
    <source>
        <dbReference type="EMBL" id="APR05404.1"/>
    </source>
</evidence>
<dbReference type="EMBL" id="CP018839">
    <property type="protein sequence ID" value="APR05404.1"/>
    <property type="molecule type" value="Genomic_DNA"/>
</dbReference>
<evidence type="ECO:0000256" key="1">
    <source>
        <dbReference type="ARBA" id="ARBA00022908"/>
    </source>
</evidence>
<dbReference type="Gene3D" id="1.10.443.10">
    <property type="entry name" value="Intergrase catalytic core"/>
    <property type="match status" value="1"/>
</dbReference>
<dbReference type="PANTHER" id="PTHR30349:SF90">
    <property type="entry name" value="TYROSINE RECOMBINASE XERD"/>
    <property type="match status" value="1"/>
</dbReference>
<dbReference type="PROSITE" id="PS51898">
    <property type="entry name" value="TYR_RECOMBINASE"/>
    <property type="match status" value="1"/>
</dbReference>
<dbReference type="PANTHER" id="PTHR30349">
    <property type="entry name" value="PHAGE INTEGRASE-RELATED"/>
    <property type="match status" value="1"/>
</dbReference>
<dbReference type="InterPro" id="IPR050090">
    <property type="entry name" value="Tyrosine_recombinase_XerCD"/>
</dbReference>
<organism evidence="4 5">
    <name type="scientific">Thauera chlorobenzoica</name>
    <dbReference type="NCBI Taxonomy" id="96773"/>
    <lineage>
        <taxon>Bacteria</taxon>
        <taxon>Pseudomonadati</taxon>
        <taxon>Pseudomonadota</taxon>
        <taxon>Betaproteobacteria</taxon>
        <taxon>Rhodocyclales</taxon>
        <taxon>Zoogloeaceae</taxon>
        <taxon>Thauera</taxon>
    </lineage>
</organism>
<gene>
    <name evidence="4" type="ORF">Tchl_2578</name>
</gene>
<reference evidence="4 5" key="1">
    <citation type="submission" date="2016-12" db="EMBL/GenBank/DDBJ databases">
        <title>Complete genome sequence of Thauera chlorobenzoica, a Betaproteobacterium degrading haloaromatics anaerobically to CO2 and halides.</title>
        <authorList>
            <person name="Goris T."/>
            <person name="Mergelsberg M."/>
            <person name="Boll M."/>
        </authorList>
    </citation>
    <scope>NUCLEOTIDE SEQUENCE [LARGE SCALE GENOMIC DNA]</scope>
    <source>
        <strain evidence="4 5">3CB1</strain>
    </source>
</reference>
<dbReference type="Pfam" id="PF00589">
    <property type="entry name" value="Phage_integrase"/>
    <property type="match status" value="1"/>
</dbReference>
<dbReference type="PROSITE" id="PS51900">
    <property type="entry name" value="CB"/>
    <property type="match status" value="1"/>
</dbReference>
<keyword evidence="1" id="KW-0229">DNA integration</keyword>
<dbReference type="Proteomes" id="UP000185739">
    <property type="component" value="Chromosome"/>
</dbReference>
<keyword evidence="5" id="KW-1185">Reference proteome</keyword>
<dbReference type="Gene3D" id="1.10.150.130">
    <property type="match status" value="1"/>
</dbReference>
<dbReference type="InterPro" id="IPR013762">
    <property type="entry name" value="Integrase-like_cat_sf"/>
</dbReference>
<dbReference type="AlphaFoldDB" id="A0A1H5V0W4"/>
<keyword evidence="2" id="KW-0238">DNA-binding</keyword>
<dbReference type="OrthoDB" id="8912821at2"/>
<dbReference type="GO" id="GO:0015074">
    <property type="term" value="P:DNA integration"/>
    <property type="evidence" value="ECO:0007669"/>
    <property type="project" value="UniProtKB-KW"/>
</dbReference>
<dbReference type="InterPro" id="IPR044068">
    <property type="entry name" value="CB"/>
</dbReference>
<evidence type="ECO:0000256" key="2">
    <source>
        <dbReference type="ARBA" id="ARBA00023125"/>
    </source>
</evidence>
<accession>A0A1H5V0W4</accession>
<dbReference type="InterPro" id="IPR010998">
    <property type="entry name" value="Integrase_recombinase_N"/>
</dbReference>
<evidence type="ECO:0000313" key="5">
    <source>
        <dbReference type="Proteomes" id="UP000185739"/>
    </source>
</evidence>
<protein>
    <submittedName>
        <fullName evidence="4">Putative integrase/recombinase y4rA</fullName>
    </submittedName>
</protein>
<dbReference type="InterPro" id="IPR011010">
    <property type="entry name" value="DNA_brk_join_enz"/>
</dbReference>
<dbReference type="GO" id="GO:0006310">
    <property type="term" value="P:DNA recombination"/>
    <property type="evidence" value="ECO:0007669"/>
    <property type="project" value="UniProtKB-KW"/>
</dbReference>
<sequence>MPTDPCLATLVRRDWLDAGPLGHLIDPYIVALRGQRYGERTIRGYVGCLAHFCHWMACDAIAWSAPEAVSLVERFLRDHLPTCVCPVPCYASVASSGAALRHLLKLLPASQPAVLTDPVTVELERFGQYLSSTCGLAPVTCDRRLHIVGCFLVRAFGSRAATVSQIASVQLDEFFAELSTHLQPASLRTACNSLRSYFRYRALLGDSTAGLAAALPRVADWQRTTLPKVLSDAELEAFLATFDLTDPVGLRDYAIARCLLDLGLRGQEVTYLTLESLDWRQATLTISGTKSKRVQQLPLPAVTGEAIARYLREGRPTQSQNRALFVRHRAPFDRPLGVPAIRNAMNRAFVRCGLRDRFCNTHVLRRTAATRLHRAGASIKEIADLLRHQSLDTARVYARVDLVGLRAVAMPWPGCTS</sequence>
<dbReference type="KEGG" id="tcl:Tchl_2578"/>